<dbReference type="PANTHER" id="PTHR15678:SF6">
    <property type="entry name" value="BRIDGE-LIKE LIPID TRANSFER PROTEIN FAMILY MEMBER 2"/>
    <property type="match status" value="1"/>
</dbReference>
<evidence type="ECO:0000256" key="1">
    <source>
        <dbReference type="SAM" id="MobiDB-lite"/>
    </source>
</evidence>
<dbReference type="Pfam" id="PF10344">
    <property type="entry name" value="Hobbit"/>
    <property type="match status" value="2"/>
</dbReference>
<dbReference type="Proteomes" id="UP000332933">
    <property type="component" value="Unassembled WGS sequence"/>
</dbReference>
<keyword evidence="6" id="KW-1185">Reference proteome</keyword>
<accession>A0A485LBR3</accession>
<reference evidence="4" key="2">
    <citation type="submission" date="2019-06" db="EMBL/GenBank/DDBJ databases">
        <title>Genomics analysis of Aphanomyces spp. identifies a new class of oomycete effector associated with host adaptation.</title>
        <authorList>
            <person name="Gaulin E."/>
        </authorList>
    </citation>
    <scope>NUCLEOTIDE SEQUENCE</scope>
    <source>
        <strain evidence="4">CBS 578.67</strain>
    </source>
</reference>
<dbReference type="EMBL" id="VJMH01006437">
    <property type="protein sequence ID" value="KAF0689550.1"/>
    <property type="molecule type" value="Genomic_DNA"/>
</dbReference>
<dbReference type="OrthoDB" id="1562405at2759"/>
<organism evidence="5 6">
    <name type="scientific">Aphanomyces stellatus</name>
    <dbReference type="NCBI Taxonomy" id="120398"/>
    <lineage>
        <taxon>Eukaryota</taxon>
        <taxon>Sar</taxon>
        <taxon>Stramenopiles</taxon>
        <taxon>Oomycota</taxon>
        <taxon>Saprolegniomycetes</taxon>
        <taxon>Saprolegniales</taxon>
        <taxon>Verrucalvaceae</taxon>
        <taxon>Aphanomyces</taxon>
    </lineage>
</organism>
<keyword evidence="2" id="KW-0472">Membrane</keyword>
<evidence type="ECO:0000313" key="4">
    <source>
        <dbReference type="EMBL" id="KAF0689550.1"/>
    </source>
</evidence>
<name>A0A485LBR3_9STRA</name>
<dbReference type="InterPro" id="IPR019441">
    <property type="entry name" value="FMP27/BLTP2/Hobbit_GFWDK_RBG"/>
</dbReference>
<feature type="domain" description="FMP27/BLTP2/Hobbit GFWDK motif-containing RBG unit" evidence="3">
    <location>
        <begin position="1068"/>
        <end position="1198"/>
    </location>
</feature>
<feature type="region of interest" description="Disordered" evidence="1">
    <location>
        <begin position="1519"/>
        <end position="1538"/>
    </location>
</feature>
<gene>
    <name evidence="5" type="primary">Aste57867_19007</name>
    <name evidence="4" type="ORF">As57867_018943</name>
    <name evidence="5" type="ORF">ASTE57867_19007</name>
</gene>
<evidence type="ECO:0000256" key="2">
    <source>
        <dbReference type="SAM" id="Phobius"/>
    </source>
</evidence>
<evidence type="ECO:0000313" key="5">
    <source>
        <dbReference type="EMBL" id="VFT95732.1"/>
    </source>
</evidence>
<feature type="compositionally biased region" description="Basic and acidic residues" evidence="1">
    <location>
        <begin position="1519"/>
        <end position="1537"/>
    </location>
</feature>
<dbReference type="EMBL" id="CAADRA010006458">
    <property type="protein sequence ID" value="VFT95732.1"/>
    <property type="molecule type" value="Genomic_DNA"/>
</dbReference>
<dbReference type="PANTHER" id="PTHR15678">
    <property type="entry name" value="ANTIGEN MLAA-22-RELATED"/>
    <property type="match status" value="1"/>
</dbReference>
<evidence type="ECO:0000313" key="6">
    <source>
        <dbReference type="Proteomes" id="UP000332933"/>
    </source>
</evidence>
<evidence type="ECO:0000259" key="3">
    <source>
        <dbReference type="SMART" id="SM01214"/>
    </source>
</evidence>
<keyword evidence="2" id="KW-0812">Transmembrane</keyword>
<feature type="transmembrane region" description="Helical" evidence="2">
    <location>
        <begin position="7"/>
        <end position="30"/>
    </location>
</feature>
<proteinExistence type="predicted"/>
<dbReference type="SMART" id="SM01214">
    <property type="entry name" value="Fmp27_GFWDK"/>
    <property type="match status" value="1"/>
</dbReference>
<reference evidence="5 6" key="1">
    <citation type="submission" date="2019-03" db="EMBL/GenBank/DDBJ databases">
        <authorList>
            <person name="Gaulin E."/>
            <person name="Dumas B."/>
        </authorList>
    </citation>
    <scope>NUCLEOTIDE SEQUENCE [LARGE SCALE GENOMIC DNA]</scope>
    <source>
        <strain evidence="5">CBS 568.67</strain>
    </source>
</reference>
<protein>
    <submittedName>
        <fullName evidence="5">Aste57867_19007 protein</fullName>
    </submittedName>
</protein>
<sequence>MSGAIPGALYWAAIAVAAVFVTYLVVQIAINICLFRLQKNLLTNIRIDMRTTATIRVHNVHFKIWGLLLKFFKAPSQENFISLVVPCVEVQLNQFKGSSGSATPAPPWPLASLVGLKSPSHPIWTKVLPRIHAAAFLARFVHLVNATVLNVGITWNDETQDELVAIKNGSLSVHLVFDPDSCDFVVTVHLCKSMPLTIHVRAANLHVEVQGVEVRISIPVSQHIADMRVPLPNNISIGGNLLRVVASTSVAATTRAVPPLSLPLAFDPTDLIGLMVLLPTTMSFTWKDARMDLHHRDTDPMTLQLTRLAITNHNDMTRVPAKHCVALEVAAASVALGANAPLVELDPLKCSVEITPRISSLALKLTCELKRAQMRLSDALEPWVALASTFPPPTPTPPPTCISSIEVHGKVMNLSVHILPRAVFEVTDPSVNCPPLELRVEDIYVSALPQDVLGVRSRAELRLSRTSVWVVHDSVARASISLDYLRMFFAPSASILNGSDEPAEIEMEGEWLEVQYSPLLLHAIGGVFHLVMFTARVPLTRVFAVPKPTAPDAELPPKRPFAAIFGRDHVYTNVKFEGVIKRIVAIFPFALANEPTTTASLVEQVNVDSFTIEADSTSPCFRIHMEHIKCMRSAKAKPYALVGHFAVEETPHGHTSVVDLYGQNVSLSWDAETQLRVTKVVQDVTTAVYKMLFQLFHSYTLHVAPPHSKFRSGGLNPPIDDRAAYDAMRAHVPHMISASGNKLHRLVVQHVKIAVPEHNVDVSVDEFGGDDLPELWKFSGIAVSWRESRLAAVSSVLVRRTLDHRLDYVFGDFEAMLRQRQRALKLVPQTLPVEGLCVALEGIHVTFPQQGLTKLVAMGEALATQVTVLVASLKDVLAVYWRPQHPLFYRYFLKLPDPTSPIVWIDVRQIEFELADDPMESWLDRMRPIWTAALADEEGRRQLVEESWNSMKLTNADMLANNDVFVAMTHARVEKNATAYVHAFKPQPCGGTSQPRVHVFVLHVQGEVHPVADEIRLIRKIKELDSATVALLQSDPRCVRPCFDLLVGLKLDLTVENVEVCVRQASNVPLVHVQHIAFAGDVVVAQPASTAAFQRTADTPVPNFKTVRTATSLVPIKFFYDMALHVTKPTLSYSPAMNPTLVELALDLEHCFPLLLPHLEVDATPYWDILRRLAHGKCMLVCHDTRVKLLTAHNDYLALHLATVTVDYTARHVDVRVSKLQVKIEPHGLGSVVEIPSAALTVAVDWGTTSSHYIYPMKFTYLDTDKQLQVYVHDLKTTPAEAASPHMRVVVQVAVGASTAITTEHAKKEPAASVLVYGSTVEWLLQFGQWYMEMFRLPSSTRQRKRRRATSRVRVDAILHHLTQVVVESIELHSGLDVVVYHSDKNQLGLRLGVRDAFASLALTKGLVHNLADCFHHHMLSVESVDWAVHDVMTRIHEVQMRVCTTKTGSRGDTFLNLQRTFVEMEPTMSVPEPMDKAHRVRAQLHAPDEAFVPEVPSAPTKSILEHFDIKDDEHLLKHPTKTHNDDAAPDEPRNSIRVDVTPPIGSGCLCYVLLQQQRVSITLETLEAIVDIVDEWMQFVKIHVPSLSAIPKSVIDEIESETAAAAAAAVAAATTTGDDAPATETSFTGPANLLEHMLQRDDMNLRLRISSTTDIKPVDVPLADDLGGSFQTVLRVKFVDLQVSIQDTTHKGTVLLAIPSGSVEPAVDVTSETMHVGMSISGIFFYTSSMDVDMTTRHWLKIKNPPRAYCDSSTMLWKPVVQASAIDCDVGITHDVPRVHHVDVRIPRVDVTFDLESKQIMVEHQKFASTSRQMQRHLEEPPTDVGVASLPALWHRRRNLRWKLALLQWHDACRVAMLAEADDERKHRKRLSFHVSPVSNAGFMSLLVELDQLSDELGHAFDAFKRQKQVHPTVELHFVLERASLLLKSPSFDILKVETHHVECCVAHYEDQSGTLSCKLKTLSAVNLMPQTPLPDLVLPAPKQDDVQFVDEGVIIRVDAEMAAPVGGITVVQHFEINVRPLQVCITYELIMQLYAFLSSPATQSLSIHKQEEKIRNQFLVYTKGKKPRASTASEDSTKEDDLNKDVVEMTERASTNMTFKHIRLGTVLVLLTYKSGKSAVTPQHLEEMRGFELKLHSLVYTDKTCTVSDLLLRVRRDILLDILSQVGRNFNNIGVFLKERLDISRWAGFDFPLKSLGMSSSVTPDSAPPSPVFSLELKPETHPMKKAKTRFGFLKNIRKKKTAEISEAEVPSLRPSLS</sequence>
<keyword evidence="2" id="KW-1133">Transmembrane helix</keyword>
<dbReference type="InterPro" id="IPR045167">
    <property type="entry name" value="Hobbit"/>
</dbReference>